<sequence length="55" mass="6448">MTAPIFPCLYSRCFRRGTNGWRLLSAHATFRIHFFDGKPKWIGKIMERQPFSCIG</sequence>
<dbReference type="AlphaFoldDB" id="E6QS52"/>
<organism evidence="1">
    <name type="scientific">mine drainage metagenome</name>
    <dbReference type="NCBI Taxonomy" id="410659"/>
    <lineage>
        <taxon>unclassified sequences</taxon>
        <taxon>metagenomes</taxon>
        <taxon>ecological metagenomes</taxon>
    </lineage>
</organism>
<proteinExistence type="predicted"/>
<accession>E6QS52</accession>
<name>E6QS52_9ZZZZ</name>
<comment type="caution">
    <text evidence="1">The sequence shown here is derived from an EMBL/GenBank/DDBJ whole genome shotgun (WGS) entry which is preliminary data.</text>
</comment>
<reference evidence="1" key="1">
    <citation type="submission" date="2009-10" db="EMBL/GenBank/DDBJ databases">
        <title>Diversity of trophic interactions inside an arsenic-rich microbial ecosystem.</title>
        <authorList>
            <person name="Bertin P.N."/>
            <person name="Heinrich-Salmeron A."/>
            <person name="Pelletier E."/>
            <person name="Goulhen-Chollet F."/>
            <person name="Arsene-Ploetze F."/>
            <person name="Gallien S."/>
            <person name="Calteau A."/>
            <person name="Vallenet D."/>
            <person name="Casiot C."/>
            <person name="Chane-Woon-Ming B."/>
            <person name="Giloteaux L."/>
            <person name="Barakat M."/>
            <person name="Bonnefoy V."/>
            <person name="Bruneel O."/>
            <person name="Chandler M."/>
            <person name="Cleiss J."/>
            <person name="Duran R."/>
            <person name="Elbaz-Poulichet F."/>
            <person name="Fonknechten N."/>
            <person name="Lauga B."/>
            <person name="Mornico D."/>
            <person name="Ortet P."/>
            <person name="Schaeffer C."/>
            <person name="Siguier P."/>
            <person name="Alexander Thil Smith A."/>
            <person name="Van Dorsselaer A."/>
            <person name="Weissenbach J."/>
            <person name="Medigue C."/>
            <person name="Le Paslier D."/>
        </authorList>
    </citation>
    <scope>NUCLEOTIDE SEQUENCE</scope>
</reference>
<gene>
    <name evidence="1" type="ORF">CARN7_0835</name>
</gene>
<protein>
    <submittedName>
        <fullName evidence="1">Uncharacterized protein</fullName>
    </submittedName>
</protein>
<evidence type="ECO:0000313" key="1">
    <source>
        <dbReference type="EMBL" id="CBI10074.1"/>
    </source>
</evidence>
<dbReference type="EMBL" id="CABR01000069">
    <property type="protein sequence ID" value="CBI10074.1"/>
    <property type="molecule type" value="Genomic_DNA"/>
</dbReference>